<sequence>MFREQGYVVKERGGSTGDGGIETV</sequence>
<gene>
    <name evidence="2" type="ORF">I6N98_13930</name>
</gene>
<accession>A0A7T4R4K7</accession>
<organism evidence="2 3">
    <name type="scientific">Spongiibacter nanhainus</name>
    <dbReference type="NCBI Taxonomy" id="2794344"/>
    <lineage>
        <taxon>Bacteria</taxon>
        <taxon>Pseudomonadati</taxon>
        <taxon>Pseudomonadota</taxon>
        <taxon>Gammaproteobacteria</taxon>
        <taxon>Cellvibrionales</taxon>
        <taxon>Spongiibacteraceae</taxon>
        <taxon>Spongiibacter</taxon>
    </lineage>
</organism>
<keyword evidence="3" id="KW-1185">Reference proteome</keyword>
<dbReference type="KEGG" id="snan:I6N98_13930"/>
<dbReference type="EMBL" id="CP066167">
    <property type="protein sequence ID" value="QQD20190.1"/>
    <property type="molecule type" value="Genomic_DNA"/>
</dbReference>
<evidence type="ECO:0000256" key="1">
    <source>
        <dbReference type="SAM" id="MobiDB-lite"/>
    </source>
</evidence>
<protein>
    <submittedName>
        <fullName evidence="2">Uncharacterized protein</fullName>
    </submittedName>
</protein>
<evidence type="ECO:0000313" key="2">
    <source>
        <dbReference type="EMBL" id="QQD20190.1"/>
    </source>
</evidence>
<name>A0A7T4R4K7_9GAMM</name>
<feature type="compositionally biased region" description="Gly residues" evidence="1">
    <location>
        <begin position="14"/>
        <end position="24"/>
    </location>
</feature>
<feature type="compositionally biased region" description="Basic and acidic residues" evidence="1">
    <location>
        <begin position="1"/>
        <end position="13"/>
    </location>
</feature>
<evidence type="ECO:0000313" key="3">
    <source>
        <dbReference type="Proteomes" id="UP000596063"/>
    </source>
</evidence>
<dbReference type="AlphaFoldDB" id="A0A7T4R4K7"/>
<dbReference type="Proteomes" id="UP000596063">
    <property type="component" value="Chromosome"/>
</dbReference>
<feature type="region of interest" description="Disordered" evidence="1">
    <location>
        <begin position="1"/>
        <end position="24"/>
    </location>
</feature>
<reference evidence="2 3" key="1">
    <citation type="submission" date="2020-12" db="EMBL/GenBank/DDBJ databases">
        <authorList>
            <person name="Shan Y."/>
        </authorList>
    </citation>
    <scope>NUCLEOTIDE SEQUENCE [LARGE SCALE GENOMIC DNA]</scope>
    <source>
        <strain evidence="3">csc3.9</strain>
    </source>
</reference>
<proteinExistence type="predicted"/>